<feature type="transmembrane region" description="Helical" evidence="1">
    <location>
        <begin position="47"/>
        <end position="66"/>
    </location>
</feature>
<evidence type="ECO:0000259" key="2">
    <source>
        <dbReference type="Pfam" id="PF02517"/>
    </source>
</evidence>
<evidence type="ECO:0000313" key="3">
    <source>
        <dbReference type="EMBL" id="AYV75221.1"/>
    </source>
</evidence>
<feature type="transmembrane region" description="Helical" evidence="1">
    <location>
        <begin position="115"/>
        <end position="133"/>
    </location>
</feature>
<evidence type="ECO:0000256" key="1">
    <source>
        <dbReference type="SAM" id="Phobius"/>
    </source>
</evidence>
<keyword evidence="1" id="KW-1133">Transmembrane helix</keyword>
<organism evidence="3">
    <name type="scientific">Terrestrivirus sp</name>
    <dbReference type="NCBI Taxonomy" id="2487775"/>
    <lineage>
        <taxon>Viruses</taxon>
        <taxon>Varidnaviria</taxon>
        <taxon>Bamfordvirae</taxon>
        <taxon>Nucleocytoviricota</taxon>
        <taxon>Megaviricetes</taxon>
        <taxon>Imitervirales</taxon>
        <taxon>Mimiviridae</taxon>
        <taxon>Klosneuvirinae</taxon>
    </lineage>
</organism>
<dbReference type="EMBL" id="MK071979">
    <property type="protein sequence ID" value="AYV75221.1"/>
    <property type="molecule type" value="Genomic_DNA"/>
</dbReference>
<feature type="domain" description="CAAX prenyl protease 2/Lysostaphin resistance protein A-like" evidence="2">
    <location>
        <begin position="52"/>
        <end position="152"/>
    </location>
</feature>
<reference evidence="3" key="1">
    <citation type="submission" date="2018-10" db="EMBL/GenBank/DDBJ databases">
        <title>Hidden diversity of soil giant viruses.</title>
        <authorList>
            <person name="Schulz F."/>
            <person name="Alteio L."/>
            <person name="Goudeau D."/>
            <person name="Ryan E.M."/>
            <person name="Malmstrom R.R."/>
            <person name="Blanchard J."/>
            <person name="Woyke T."/>
        </authorList>
    </citation>
    <scope>NUCLEOTIDE SEQUENCE</scope>
    <source>
        <strain evidence="3">TEV1</strain>
    </source>
</reference>
<dbReference type="InterPro" id="IPR003675">
    <property type="entry name" value="Rce1/LyrA-like_dom"/>
</dbReference>
<sequence length="173" mass="20503">MDLMDLQFLCFILLVEYMKRKATLPIIKYVNIDENDMILQEKNIKNISSSIFIVSTIITCIIIPPIEELFFRYLPFIFCSPMMCFIIAVPIFGLSHMMNYFNYVPTFSKNNSLKLAGVQSFNACITGFLYYLLQIRYESVYPSIIFHIMCNSYCHYELYKIIQQQQEQKQEQQ</sequence>
<feature type="transmembrane region" description="Helical" evidence="1">
    <location>
        <begin position="72"/>
        <end position="94"/>
    </location>
</feature>
<keyword evidence="1" id="KW-0472">Membrane</keyword>
<dbReference type="Pfam" id="PF02517">
    <property type="entry name" value="Rce1-like"/>
    <property type="match status" value="1"/>
</dbReference>
<protein>
    <recommendedName>
        <fullName evidence="2">CAAX prenyl protease 2/Lysostaphin resistance protein A-like domain-containing protein</fullName>
    </recommendedName>
</protein>
<dbReference type="GO" id="GO:0004175">
    <property type="term" value="F:endopeptidase activity"/>
    <property type="evidence" value="ECO:0007669"/>
    <property type="project" value="UniProtKB-ARBA"/>
</dbReference>
<proteinExistence type="predicted"/>
<keyword evidence="1" id="KW-0812">Transmembrane</keyword>
<accession>A0A3G4ZMF0</accession>
<name>A0A3G4ZMF0_9VIRU</name>
<dbReference type="GO" id="GO:0080120">
    <property type="term" value="P:CAAX-box protein maturation"/>
    <property type="evidence" value="ECO:0007669"/>
    <property type="project" value="UniProtKB-ARBA"/>
</dbReference>
<gene>
    <name evidence="3" type="ORF">Terrestrivirus1_95</name>
</gene>